<dbReference type="STRING" id="1578720.HAL011_03220"/>
<dbReference type="AlphaFoldDB" id="A0A0K2X2I8"/>
<dbReference type="InterPro" id="IPR003699">
    <property type="entry name" value="QueA"/>
</dbReference>
<comment type="similarity">
    <text evidence="5">Belongs to the QueA family.</text>
</comment>
<keyword evidence="1 5" id="KW-0963">Cytoplasm</keyword>
<proteinExistence type="inferred from homology"/>
<dbReference type="SUPFAM" id="SSF111337">
    <property type="entry name" value="QueA-like"/>
    <property type="match status" value="1"/>
</dbReference>
<dbReference type="EMBL" id="CDMN01000012">
    <property type="protein sequence ID" value="CRF43804.1"/>
    <property type="molecule type" value="Genomic_DNA"/>
</dbReference>
<evidence type="ECO:0000256" key="3">
    <source>
        <dbReference type="ARBA" id="ARBA00022691"/>
    </source>
</evidence>
<dbReference type="UniPathway" id="UPA00392"/>
<evidence type="ECO:0000313" key="11">
    <source>
        <dbReference type="Proteomes" id="UP000045175"/>
    </source>
</evidence>
<reference evidence="6" key="1">
    <citation type="submission" date="2014-12" db="EMBL/GenBank/DDBJ databases">
        <title>Whole genome sequences of four Staphylococcus schleiferi canine isolates.</title>
        <authorList>
            <person name="Misic A.M."/>
            <person name="Cain C."/>
            <person name="Morris D.O."/>
            <person name="Rankin S."/>
            <person name="Beiting D."/>
        </authorList>
    </citation>
    <scope>NUCLEOTIDE SEQUENCE</scope>
    <source>
        <strain evidence="6">ASB11</strain>
        <strain evidence="7">ASB13</strain>
        <strain evidence="8">ASB9</strain>
    </source>
</reference>
<dbReference type="Proteomes" id="UP000041394">
    <property type="component" value="Unassembled WGS sequence"/>
</dbReference>
<gene>
    <name evidence="5" type="primary">queA</name>
    <name evidence="6" type="ORF">HAL011_03220</name>
    <name evidence="7" type="ORF">HAL013_09010</name>
    <name evidence="8" type="ORF">HAL09_03570</name>
</gene>
<dbReference type="InterPro" id="IPR042119">
    <property type="entry name" value="QueA_dom2"/>
</dbReference>
<reference evidence="9" key="2">
    <citation type="submission" date="2014-12" db="EMBL/GenBank/DDBJ databases">
        <authorList>
            <person name="Smet A."/>
        </authorList>
    </citation>
    <scope>NUCLEOTIDE SEQUENCE [LARGE SCALE GENOMIC DNA]</scope>
</reference>
<dbReference type="GO" id="GO:0051075">
    <property type="term" value="F:S-adenosylmethionine:tRNA ribosyltransferase-isomerase activity"/>
    <property type="evidence" value="ECO:0007669"/>
    <property type="project" value="UniProtKB-EC"/>
</dbReference>
<dbReference type="EC" id="2.4.99.17" evidence="5"/>
<dbReference type="PANTHER" id="PTHR30307">
    <property type="entry name" value="S-ADENOSYLMETHIONINE:TRNA RIBOSYLTRANSFERASE-ISOMERASE"/>
    <property type="match status" value="1"/>
</dbReference>
<evidence type="ECO:0000256" key="5">
    <source>
        <dbReference type="HAMAP-Rule" id="MF_00113"/>
    </source>
</evidence>
<dbReference type="RefSeq" id="WP_053941318.1">
    <property type="nucleotide sequence ID" value="NZ_CDMH01000039.1"/>
</dbReference>
<dbReference type="NCBIfam" id="TIGR00113">
    <property type="entry name" value="queA"/>
    <property type="match status" value="1"/>
</dbReference>
<evidence type="ECO:0000313" key="8">
    <source>
        <dbReference type="EMBL" id="CRF43804.1"/>
    </source>
</evidence>
<reference evidence="10 11" key="3">
    <citation type="submission" date="2014-12" db="EMBL/GenBank/DDBJ databases">
        <authorList>
            <person name="Jaenicke S."/>
        </authorList>
    </citation>
    <scope>NUCLEOTIDE SEQUENCE [LARGE SCALE GENOMIC DNA]</scope>
</reference>
<keyword evidence="3 5" id="KW-0949">S-adenosyl-L-methionine</keyword>
<dbReference type="OrthoDB" id="9805933at2"/>
<evidence type="ECO:0000313" key="10">
    <source>
        <dbReference type="Proteomes" id="UP000041394"/>
    </source>
</evidence>
<keyword evidence="4 5" id="KW-0671">Queuosine biosynthesis</keyword>
<comment type="catalytic activity">
    <reaction evidence="5">
        <text>7-aminomethyl-7-carbaguanosine(34) in tRNA + S-adenosyl-L-methionine = epoxyqueuosine(34) in tRNA + adenine + L-methionine + 2 H(+)</text>
        <dbReference type="Rhea" id="RHEA:32155"/>
        <dbReference type="Rhea" id="RHEA-COMP:10342"/>
        <dbReference type="Rhea" id="RHEA-COMP:18582"/>
        <dbReference type="ChEBI" id="CHEBI:15378"/>
        <dbReference type="ChEBI" id="CHEBI:16708"/>
        <dbReference type="ChEBI" id="CHEBI:57844"/>
        <dbReference type="ChEBI" id="CHEBI:59789"/>
        <dbReference type="ChEBI" id="CHEBI:82833"/>
        <dbReference type="ChEBI" id="CHEBI:194443"/>
        <dbReference type="EC" id="2.4.99.17"/>
    </reaction>
</comment>
<evidence type="ECO:0000313" key="9">
    <source>
        <dbReference type="Proteomes" id="UP000038622"/>
    </source>
</evidence>
<dbReference type="EMBL" id="CDMH01000039">
    <property type="protein sequence ID" value="CRF42704.1"/>
    <property type="molecule type" value="Genomic_DNA"/>
</dbReference>
<name>A0A0K2X2I8_9HELI</name>
<dbReference type="HAMAP" id="MF_00113">
    <property type="entry name" value="QueA"/>
    <property type="match status" value="1"/>
</dbReference>
<dbReference type="NCBIfam" id="NF001140">
    <property type="entry name" value="PRK00147.1"/>
    <property type="match status" value="1"/>
</dbReference>
<sequence>MPNIPKEFKRASYAYHLPQHLIATHPINPKENAKLMVYERASGKITHTIFKEIFSFFPKDALVVLNDTKVMKARLFAHTAQKRRVEILLHHAASPTACLAQVRGKVRPGLVLELEQGYSCEVLEVLSDGLRVLGFRHEGKPLEWAKVLGMLELLGHMPIPPYLKRPDTSQDTQDYQSVFAKNLGAIAAPTASLHFSQSAKDHLLKNFKHVFITLHVGAGTFLSVQSEDIREHPMHAEFVEVSFKAGQALDEARYILCVGTTALRATEHYKRGLGLEPCNLFLHPGNPVRAAQALLTNFHLPESTLIMLVASMVGLDKCLELYKIAIEHHYRFYSYGDGMLIL</sequence>
<dbReference type="GO" id="GO:0008616">
    <property type="term" value="P:tRNA queuosine(34) biosynthetic process"/>
    <property type="evidence" value="ECO:0007669"/>
    <property type="project" value="UniProtKB-UniRule"/>
</dbReference>
<dbReference type="Gene3D" id="3.40.1780.10">
    <property type="entry name" value="QueA-like"/>
    <property type="match status" value="1"/>
</dbReference>
<dbReference type="EMBL" id="CDML01000010">
    <property type="protein sequence ID" value="CRF40560.1"/>
    <property type="molecule type" value="Genomic_DNA"/>
</dbReference>
<dbReference type="InterPro" id="IPR042118">
    <property type="entry name" value="QueA_dom1"/>
</dbReference>
<evidence type="ECO:0000313" key="7">
    <source>
        <dbReference type="EMBL" id="CRF42704.1"/>
    </source>
</evidence>
<dbReference type="PANTHER" id="PTHR30307:SF0">
    <property type="entry name" value="S-ADENOSYLMETHIONINE:TRNA RIBOSYLTRANSFERASE-ISOMERASE"/>
    <property type="match status" value="1"/>
</dbReference>
<comment type="pathway">
    <text evidence="5">tRNA modification; tRNA-queuosine biosynthesis.</text>
</comment>
<dbReference type="Gene3D" id="2.40.10.240">
    <property type="entry name" value="QueA-like"/>
    <property type="match status" value="1"/>
</dbReference>
<comment type="subcellular location">
    <subcellularLocation>
        <location evidence="5">Cytoplasm</location>
    </subcellularLocation>
</comment>
<protein>
    <recommendedName>
        <fullName evidence="5">S-adenosylmethionine:tRNA ribosyltransferase-isomerase</fullName>
        <ecNumber evidence="5">2.4.99.17</ecNumber>
    </recommendedName>
    <alternativeName>
        <fullName evidence="5">Queuosine biosynthesis protein QueA</fullName>
    </alternativeName>
</protein>
<evidence type="ECO:0000313" key="6">
    <source>
        <dbReference type="EMBL" id="CRF40560.1"/>
    </source>
</evidence>
<keyword evidence="2 5" id="KW-0808">Transferase</keyword>
<comment type="subunit">
    <text evidence="5">Monomer.</text>
</comment>
<evidence type="ECO:0000256" key="1">
    <source>
        <dbReference type="ARBA" id="ARBA00022490"/>
    </source>
</evidence>
<keyword evidence="9" id="KW-1185">Reference proteome</keyword>
<dbReference type="GO" id="GO:0005737">
    <property type="term" value="C:cytoplasm"/>
    <property type="evidence" value="ECO:0007669"/>
    <property type="project" value="UniProtKB-SubCell"/>
</dbReference>
<organism evidence="6 9">
    <name type="scientific">Helicobacter ailurogastricus</name>
    <dbReference type="NCBI Taxonomy" id="1578720"/>
    <lineage>
        <taxon>Bacteria</taxon>
        <taxon>Pseudomonadati</taxon>
        <taxon>Campylobacterota</taxon>
        <taxon>Epsilonproteobacteria</taxon>
        <taxon>Campylobacterales</taxon>
        <taxon>Helicobacteraceae</taxon>
        <taxon>Helicobacter</taxon>
    </lineage>
</organism>
<keyword evidence="6" id="KW-0413">Isomerase</keyword>
<comment type="function">
    <text evidence="5">Transfers and isomerizes the ribose moiety from AdoMet to the 7-aminomethyl group of 7-deazaguanine (preQ1-tRNA) to give epoxyqueuosine (oQ-tRNA).</text>
</comment>
<accession>A0A0K2X2I8</accession>
<dbReference type="Proteomes" id="UP000038622">
    <property type="component" value="Unassembled WGS sequence"/>
</dbReference>
<dbReference type="Proteomes" id="UP000045175">
    <property type="component" value="Unassembled WGS sequence"/>
</dbReference>
<evidence type="ECO:0000256" key="4">
    <source>
        <dbReference type="ARBA" id="ARBA00022785"/>
    </source>
</evidence>
<evidence type="ECO:0000256" key="2">
    <source>
        <dbReference type="ARBA" id="ARBA00022679"/>
    </source>
</evidence>
<dbReference type="InterPro" id="IPR036100">
    <property type="entry name" value="QueA_sf"/>
</dbReference>
<dbReference type="Pfam" id="PF02547">
    <property type="entry name" value="Queuosine_synth"/>
    <property type="match status" value="1"/>
</dbReference>